<dbReference type="InterPro" id="IPR020583">
    <property type="entry name" value="Inositol_monoP_metal-BS"/>
</dbReference>
<gene>
    <name evidence="4" type="primary">cysQ</name>
    <name evidence="6" type="ORF">SAMN05518683_101210</name>
</gene>
<proteinExistence type="inferred from homology"/>
<dbReference type="SUPFAM" id="SSF56655">
    <property type="entry name" value="Carbohydrate phosphatase"/>
    <property type="match status" value="1"/>
</dbReference>
<dbReference type="Gene3D" id="3.30.540.10">
    <property type="entry name" value="Fructose-1,6-Bisphosphatase, subunit A, domain 1"/>
    <property type="match status" value="1"/>
</dbReference>
<reference evidence="7" key="1">
    <citation type="submission" date="2016-10" db="EMBL/GenBank/DDBJ databases">
        <authorList>
            <person name="Varghese N."/>
            <person name="Submissions S."/>
        </authorList>
    </citation>
    <scope>NUCLEOTIDE SEQUENCE [LARGE SCALE GENOMIC DNA]</scope>
    <source>
        <strain evidence="7">S7</strain>
    </source>
</reference>
<evidence type="ECO:0000256" key="3">
    <source>
        <dbReference type="ARBA" id="ARBA00022842"/>
    </source>
</evidence>
<feature type="binding site" evidence="5">
    <location>
        <position position="81"/>
    </location>
    <ligand>
        <name>Mg(2+)</name>
        <dbReference type="ChEBI" id="CHEBI:18420"/>
        <label>1</label>
        <note>catalytic</note>
    </ligand>
</feature>
<dbReference type="Proteomes" id="UP000198892">
    <property type="component" value="Unassembled WGS sequence"/>
</dbReference>
<feature type="binding site" evidence="4">
    <location>
        <position position="81"/>
    </location>
    <ligand>
        <name>Mg(2+)</name>
        <dbReference type="ChEBI" id="CHEBI:18420"/>
        <label>2</label>
    </ligand>
</feature>
<dbReference type="AlphaFoldDB" id="A0A1I5LEE8"/>
<evidence type="ECO:0000256" key="1">
    <source>
        <dbReference type="ARBA" id="ARBA00001625"/>
    </source>
</evidence>
<feature type="binding site" evidence="4">
    <location>
        <position position="83"/>
    </location>
    <ligand>
        <name>Mg(2+)</name>
        <dbReference type="ChEBI" id="CHEBI:18420"/>
        <label>1</label>
    </ligand>
</feature>
<keyword evidence="4" id="KW-0378">Hydrolase</keyword>
<keyword evidence="4" id="KW-1003">Cell membrane</keyword>
<feature type="binding site" evidence="4">
    <location>
        <position position="81"/>
    </location>
    <ligand>
        <name>Mg(2+)</name>
        <dbReference type="ChEBI" id="CHEBI:18420"/>
        <label>1</label>
    </ligand>
</feature>
<dbReference type="GO" id="GO:0005886">
    <property type="term" value="C:plasma membrane"/>
    <property type="evidence" value="ECO:0007669"/>
    <property type="project" value="UniProtKB-SubCell"/>
</dbReference>
<dbReference type="HAMAP" id="MF_02095">
    <property type="entry name" value="CysQ"/>
    <property type="match status" value="1"/>
</dbReference>
<dbReference type="PRINTS" id="PR00377">
    <property type="entry name" value="IMPHPHTASES"/>
</dbReference>
<dbReference type="FunFam" id="3.40.190.80:FF:000005">
    <property type="entry name" value="3'(2'),5'-bisphosphate nucleotidase CysQ"/>
    <property type="match status" value="1"/>
</dbReference>
<evidence type="ECO:0000313" key="6">
    <source>
        <dbReference type="EMBL" id="SFO95543.1"/>
    </source>
</evidence>
<comment type="catalytic activity">
    <reaction evidence="1 4">
        <text>adenosine 3',5'-bisphosphate + H2O = AMP + phosphate</text>
        <dbReference type="Rhea" id="RHEA:10040"/>
        <dbReference type="ChEBI" id="CHEBI:15377"/>
        <dbReference type="ChEBI" id="CHEBI:43474"/>
        <dbReference type="ChEBI" id="CHEBI:58343"/>
        <dbReference type="ChEBI" id="CHEBI:456215"/>
        <dbReference type="EC" id="3.1.3.7"/>
    </reaction>
</comment>
<comment type="subcellular location">
    <subcellularLocation>
        <location evidence="4">Cell membrane</location>
        <topology evidence="4">Peripheral membrane protein</topology>
        <orientation evidence="4">Cytoplasmic side</orientation>
    </subcellularLocation>
</comment>
<dbReference type="Gene3D" id="3.40.190.80">
    <property type="match status" value="1"/>
</dbReference>
<keyword evidence="3 4" id="KW-0460">Magnesium</keyword>
<dbReference type="Pfam" id="PF00459">
    <property type="entry name" value="Inositol_P"/>
    <property type="match status" value="1"/>
</dbReference>
<feature type="binding site" evidence="4">
    <location>
        <position position="222"/>
    </location>
    <ligand>
        <name>substrate</name>
    </ligand>
</feature>
<feature type="binding site" evidence="4">
    <location>
        <begin position="83"/>
        <end position="86"/>
    </location>
    <ligand>
        <name>substrate</name>
    </ligand>
</feature>
<feature type="binding site" evidence="5">
    <location>
        <position position="222"/>
    </location>
    <ligand>
        <name>Mg(2+)</name>
        <dbReference type="ChEBI" id="CHEBI:18420"/>
        <label>1</label>
        <note>catalytic</note>
    </ligand>
</feature>
<evidence type="ECO:0000313" key="7">
    <source>
        <dbReference type="Proteomes" id="UP000198892"/>
    </source>
</evidence>
<keyword evidence="7" id="KW-1185">Reference proteome</keyword>
<keyword evidence="4" id="KW-0472">Membrane</keyword>
<comment type="similarity">
    <text evidence="4">Belongs to the inositol monophosphatase superfamily. CysQ family.</text>
</comment>
<dbReference type="InterPro" id="IPR050725">
    <property type="entry name" value="CysQ/Inositol_MonoPase"/>
</dbReference>
<dbReference type="OrthoDB" id="9772456at2"/>
<dbReference type="GO" id="GO:0000103">
    <property type="term" value="P:sulfate assimilation"/>
    <property type="evidence" value="ECO:0007669"/>
    <property type="project" value="TreeGrafter"/>
</dbReference>
<evidence type="ECO:0000256" key="2">
    <source>
        <dbReference type="ARBA" id="ARBA00022723"/>
    </source>
</evidence>
<feature type="binding site" evidence="5">
    <location>
        <position position="83"/>
    </location>
    <ligand>
        <name>Mg(2+)</name>
        <dbReference type="ChEBI" id="CHEBI:18420"/>
        <label>1</label>
        <note>catalytic</note>
    </ligand>
</feature>
<sequence>MNTVIEAALEAGETVMEIYNKDFDVEYKEDDSPLTIADQHANQLITDVLNRAFPDIPVLSEEGQPLSYEERAAWNTFFLVDPLDGTKEFIKKNGEFTVNIARVENGRPVFGVIYAPALDLLYIGDQEKGAVKVENAAALKKDTSDWYHAGVKLPLSSDFEDTIRVIASRSHMSKETKEFIDQLKSTGEQVETVSTGSSLKLCLIAEGNAQFYPRFAPTMEWDTGAGQAIVEAAGGSVRIAGTDETLNYNKKDLHNPWFLAETGEE</sequence>
<comment type="cofactor">
    <cofactor evidence="4 5">
        <name>Mg(2+)</name>
        <dbReference type="ChEBI" id="CHEBI:18420"/>
    </cofactor>
</comment>
<protein>
    <recommendedName>
        <fullName evidence="4">3'(2'),5'-bisphosphate nucleotidase CysQ</fullName>
        <ecNumber evidence="4">3.1.3.7</ecNumber>
    </recommendedName>
    <alternativeName>
        <fullName evidence="4">3'(2'),5-bisphosphonucleoside 3'(2')-phosphohydrolase</fullName>
    </alternativeName>
    <alternativeName>
        <fullName evidence="4">3'-phosphoadenosine 5'-phosphate phosphatase</fullName>
        <shortName evidence="4">PAP phosphatase</shortName>
    </alternativeName>
</protein>
<dbReference type="GO" id="GO:0050427">
    <property type="term" value="P:3'-phosphoadenosine 5'-phosphosulfate metabolic process"/>
    <property type="evidence" value="ECO:0007669"/>
    <property type="project" value="TreeGrafter"/>
</dbReference>
<dbReference type="CDD" id="cd01638">
    <property type="entry name" value="CysQ"/>
    <property type="match status" value="1"/>
</dbReference>
<dbReference type="EC" id="3.1.3.7" evidence="4"/>
<dbReference type="NCBIfam" id="TIGR01331">
    <property type="entry name" value="bisphos_cysQ"/>
    <property type="match status" value="1"/>
</dbReference>
<dbReference type="EMBL" id="FOXD01000001">
    <property type="protein sequence ID" value="SFO95543.1"/>
    <property type="molecule type" value="Genomic_DNA"/>
</dbReference>
<dbReference type="PANTHER" id="PTHR43028">
    <property type="entry name" value="3'(2'),5'-BISPHOSPHATE NUCLEOTIDASE 1"/>
    <property type="match status" value="1"/>
</dbReference>
<feature type="binding site" evidence="4">
    <location>
        <position position="61"/>
    </location>
    <ligand>
        <name>Mg(2+)</name>
        <dbReference type="ChEBI" id="CHEBI:18420"/>
        <label>1</label>
    </ligand>
</feature>
<feature type="binding site" evidence="4">
    <location>
        <position position="61"/>
    </location>
    <ligand>
        <name>substrate</name>
    </ligand>
</feature>
<dbReference type="GO" id="GO:0008441">
    <property type="term" value="F:3'(2'),5'-bisphosphate nucleotidase activity"/>
    <property type="evidence" value="ECO:0007669"/>
    <property type="project" value="UniProtKB-UniRule"/>
</dbReference>
<feature type="binding site" evidence="4">
    <location>
        <position position="222"/>
    </location>
    <ligand>
        <name>Mg(2+)</name>
        <dbReference type="ChEBI" id="CHEBI:18420"/>
        <label>2</label>
    </ligand>
</feature>
<comment type="function">
    <text evidence="4">Converts adenosine-3',5'-bisphosphate (PAP) to AMP.</text>
</comment>
<dbReference type="RefSeq" id="WP_093334787.1">
    <property type="nucleotide sequence ID" value="NZ_FOXD01000001.1"/>
</dbReference>
<dbReference type="InterPro" id="IPR000760">
    <property type="entry name" value="Inositol_monophosphatase-like"/>
</dbReference>
<dbReference type="STRING" id="1884432.SAMN05518683_101210"/>
<name>A0A1I5LEE8_9BACI</name>
<dbReference type="PANTHER" id="PTHR43028:SF5">
    <property type="entry name" value="3'(2'),5'-BISPHOSPHATE NUCLEOTIDASE 1"/>
    <property type="match status" value="1"/>
</dbReference>
<keyword evidence="2 4" id="KW-0479">Metal-binding</keyword>
<evidence type="ECO:0000256" key="4">
    <source>
        <dbReference type="HAMAP-Rule" id="MF_02095"/>
    </source>
</evidence>
<feature type="binding site" evidence="5">
    <location>
        <position position="61"/>
    </location>
    <ligand>
        <name>Mg(2+)</name>
        <dbReference type="ChEBI" id="CHEBI:18420"/>
        <label>1</label>
        <note>catalytic</note>
    </ligand>
</feature>
<organism evidence="6 7">
    <name type="scientific">Salibacterium halotolerans</name>
    <dbReference type="NCBI Taxonomy" id="1884432"/>
    <lineage>
        <taxon>Bacteria</taxon>
        <taxon>Bacillati</taxon>
        <taxon>Bacillota</taxon>
        <taxon>Bacilli</taxon>
        <taxon>Bacillales</taxon>
        <taxon>Bacillaceae</taxon>
    </lineage>
</organism>
<dbReference type="GO" id="GO:0000287">
    <property type="term" value="F:magnesium ion binding"/>
    <property type="evidence" value="ECO:0007669"/>
    <property type="project" value="UniProtKB-UniRule"/>
</dbReference>
<feature type="binding site" evidence="4">
    <location>
        <position position="84"/>
    </location>
    <ligand>
        <name>Mg(2+)</name>
        <dbReference type="ChEBI" id="CHEBI:18420"/>
        <label>2</label>
    </ligand>
</feature>
<dbReference type="InterPro" id="IPR006240">
    <property type="entry name" value="CysQ"/>
</dbReference>
<feature type="binding site" evidence="5">
    <location>
        <position position="84"/>
    </location>
    <ligand>
        <name>Mg(2+)</name>
        <dbReference type="ChEBI" id="CHEBI:18420"/>
        <label>1</label>
        <note>catalytic</note>
    </ligand>
</feature>
<accession>A0A1I5LEE8</accession>
<dbReference type="PROSITE" id="PS00629">
    <property type="entry name" value="IMP_1"/>
    <property type="match status" value="1"/>
</dbReference>
<evidence type="ECO:0000256" key="5">
    <source>
        <dbReference type="PIRSR" id="PIRSR600760-2"/>
    </source>
</evidence>